<evidence type="ECO:0000256" key="4">
    <source>
        <dbReference type="ARBA" id="ARBA00022490"/>
    </source>
</evidence>
<dbReference type="HAMAP" id="MF_01114">
    <property type="entry name" value="RecX"/>
    <property type="match status" value="1"/>
</dbReference>
<dbReference type="PANTHER" id="PTHR33602:SF1">
    <property type="entry name" value="REGULATORY PROTEIN RECX FAMILY PROTEIN"/>
    <property type="match status" value="1"/>
</dbReference>
<feature type="compositionally biased region" description="Acidic residues" evidence="6">
    <location>
        <begin position="67"/>
        <end position="79"/>
    </location>
</feature>
<feature type="compositionally biased region" description="Low complexity" evidence="6">
    <location>
        <begin position="52"/>
        <end position="66"/>
    </location>
</feature>
<feature type="domain" description="RecX second three-helical" evidence="7">
    <location>
        <begin position="133"/>
        <end position="174"/>
    </location>
</feature>
<reference evidence="9" key="1">
    <citation type="journal article" date="2014" name="Int. J. Syst. Evol. Microbiol.">
        <title>Complete genome sequence of Corynebacterium casei LMG S-19264T (=DSM 44701T), isolated from a smear-ripened cheese.</title>
        <authorList>
            <consortium name="US DOE Joint Genome Institute (JGI-PGF)"/>
            <person name="Walter F."/>
            <person name="Albersmeier A."/>
            <person name="Kalinowski J."/>
            <person name="Ruckert C."/>
        </authorList>
    </citation>
    <scope>NUCLEOTIDE SEQUENCE</scope>
    <source>
        <strain evidence="9">CGMCC 1.15152</strain>
    </source>
</reference>
<evidence type="ECO:0000313" key="10">
    <source>
        <dbReference type="Proteomes" id="UP000633205"/>
    </source>
</evidence>
<name>A0A916YG39_9MICO</name>
<evidence type="ECO:0000256" key="2">
    <source>
        <dbReference type="ARBA" id="ARBA00009695"/>
    </source>
</evidence>
<proteinExistence type="inferred from homology"/>
<evidence type="ECO:0000256" key="3">
    <source>
        <dbReference type="ARBA" id="ARBA00018111"/>
    </source>
</evidence>
<evidence type="ECO:0000259" key="8">
    <source>
        <dbReference type="Pfam" id="PF21981"/>
    </source>
</evidence>
<keyword evidence="4 5" id="KW-0963">Cytoplasm</keyword>
<gene>
    <name evidence="5" type="primary">recX</name>
    <name evidence="9" type="ORF">GCM10010915_26150</name>
</gene>
<accession>A0A916YG39</accession>
<feature type="compositionally biased region" description="Basic and acidic residues" evidence="6">
    <location>
        <begin position="1"/>
        <end position="10"/>
    </location>
</feature>
<dbReference type="InterPro" id="IPR003783">
    <property type="entry name" value="Regulatory_RecX"/>
</dbReference>
<evidence type="ECO:0000259" key="7">
    <source>
        <dbReference type="Pfam" id="PF02631"/>
    </source>
</evidence>
<dbReference type="InterPro" id="IPR036388">
    <property type="entry name" value="WH-like_DNA-bd_sf"/>
</dbReference>
<comment type="caution">
    <text evidence="9">The sequence shown here is derived from an EMBL/GenBank/DDBJ whole genome shotgun (WGS) entry which is preliminary data.</text>
</comment>
<sequence length="243" mass="26343">MSDHDTDGGERLAPVVPLFGGTVPDRPVAGADEAPDVGSDGADDWHTTWRGAAAAPPVADEQAAPADDIDDESDGDGDESQVIADRATRRLERALAARGMSEREARDRLRRDNVEPHAVEDIIDRLLRVGAIDDDRLAEQLLHAALTRKNQGRRAIAQALAKRGIARESIDAALEDLPDDDYERALEFARGKAPQLARFDHETALRRLVGQLSRRGFGGSLVMSVARQALDEAQSGTASVRFR</sequence>
<comment type="subcellular location">
    <subcellularLocation>
        <location evidence="1 5">Cytoplasm</location>
    </subcellularLocation>
</comment>
<comment type="similarity">
    <text evidence="2 5">Belongs to the RecX family.</text>
</comment>
<dbReference type="AlphaFoldDB" id="A0A916YG39"/>
<organism evidence="9 10">
    <name type="scientific">Microbacterium faecale</name>
    <dbReference type="NCBI Taxonomy" id="1804630"/>
    <lineage>
        <taxon>Bacteria</taxon>
        <taxon>Bacillati</taxon>
        <taxon>Actinomycetota</taxon>
        <taxon>Actinomycetes</taxon>
        <taxon>Micrococcales</taxon>
        <taxon>Microbacteriaceae</taxon>
        <taxon>Microbacterium</taxon>
    </lineage>
</organism>
<evidence type="ECO:0000256" key="5">
    <source>
        <dbReference type="HAMAP-Rule" id="MF_01114"/>
    </source>
</evidence>
<reference evidence="9" key="2">
    <citation type="submission" date="2020-09" db="EMBL/GenBank/DDBJ databases">
        <authorList>
            <person name="Sun Q."/>
            <person name="Zhou Y."/>
        </authorList>
    </citation>
    <scope>NUCLEOTIDE SEQUENCE</scope>
    <source>
        <strain evidence="9">CGMCC 1.15152</strain>
    </source>
</reference>
<dbReference type="Pfam" id="PF21981">
    <property type="entry name" value="RecX_HTH3"/>
    <property type="match status" value="1"/>
</dbReference>
<dbReference type="RefSeq" id="WP_188712851.1">
    <property type="nucleotide sequence ID" value="NZ_BMHO01000002.1"/>
</dbReference>
<protein>
    <recommendedName>
        <fullName evidence="3 5">Regulatory protein RecX</fullName>
    </recommendedName>
</protein>
<dbReference type="Proteomes" id="UP000633205">
    <property type="component" value="Unassembled WGS sequence"/>
</dbReference>
<evidence type="ECO:0000313" key="9">
    <source>
        <dbReference type="EMBL" id="GGD43820.1"/>
    </source>
</evidence>
<dbReference type="GO" id="GO:0006282">
    <property type="term" value="P:regulation of DNA repair"/>
    <property type="evidence" value="ECO:0007669"/>
    <property type="project" value="UniProtKB-UniRule"/>
</dbReference>
<dbReference type="EMBL" id="BMHO01000002">
    <property type="protein sequence ID" value="GGD43820.1"/>
    <property type="molecule type" value="Genomic_DNA"/>
</dbReference>
<keyword evidence="10" id="KW-1185">Reference proteome</keyword>
<evidence type="ECO:0000256" key="1">
    <source>
        <dbReference type="ARBA" id="ARBA00004496"/>
    </source>
</evidence>
<feature type="region of interest" description="Disordered" evidence="6">
    <location>
        <begin position="1"/>
        <end position="83"/>
    </location>
</feature>
<feature type="domain" description="RecX third three-helical" evidence="8">
    <location>
        <begin position="179"/>
        <end position="225"/>
    </location>
</feature>
<dbReference type="InterPro" id="IPR053925">
    <property type="entry name" value="RecX_HTH_3rd"/>
</dbReference>
<evidence type="ECO:0000256" key="6">
    <source>
        <dbReference type="SAM" id="MobiDB-lite"/>
    </source>
</evidence>
<dbReference type="InterPro" id="IPR053924">
    <property type="entry name" value="RecX_HTH_2nd"/>
</dbReference>
<comment type="function">
    <text evidence="5">Modulates RecA activity.</text>
</comment>
<dbReference type="GO" id="GO:0005737">
    <property type="term" value="C:cytoplasm"/>
    <property type="evidence" value="ECO:0007669"/>
    <property type="project" value="UniProtKB-SubCell"/>
</dbReference>
<dbReference type="PANTHER" id="PTHR33602">
    <property type="entry name" value="REGULATORY PROTEIN RECX FAMILY PROTEIN"/>
    <property type="match status" value="1"/>
</dbReference>
<dbReference type="Pfam" id="PF02631">
    <property type="entry name" value="RecX_HTH2"/>
    <property type="match status" value="1"/>
</dbReference>
<dbReference type="Gene3D" id="1.10.10.10">
    <property type="entry name" value="Winged helix-like DNA-binding domain superfamily/Winged helix DNA-binding domain"/>
    <property type="match status" value="1"/>
</dbReference>